<feature type="domain" description="YegS/DAGK C-terminal" evidence="7">
    <location>
        <begin position="233"/>
        <end position="392"/>
    </location>
</feature>
<dbReference type="InterPro" id="IPR017438">
    <property type="entry name" value="ATP-NAD_kinase_N"/>
</dbReference>
<evidence type="ECO:0000313" key="8">
    <source>
        <dbReference type="EMBL" id="AFG37010.1"/>
    </source>
</evidence>
<evidence type="ECO:0000313" key="9">
    <source>
        <dbReference type="Proteomes" id="UP000007383"/>
    </source>
</evidence>
<dbReference type="EMBL" id="CP003282">
    <property type="protein sequence ID" value="AFG37010.1"/>
    <property type="molecule type" value="Genomic_DNA"/>
</dbReference>
<name>H9UHL7_SPIAZ</name>
<keyword evidence="3 8" id="KW-0418">Kinase</keyword>
<keyword evidence="9" id="KW-1185">Reference proteome</keyword>
<proteinExistence type="predicted"/>
<dbReference type="SUPFAM" id="SSF111331">
    <property type="entry name" value="NAD kinase/diacylglycerol kinase-like"/>
    <property type="match status" value="1"/>
</dbReference>
<dbReference type="KEGG" id="sfc:Spiaf_0921"/>
<dbReference type="AlphaFoldDB" id="H9UHL7"/>
<dbReference type="RefSeq" id="WP_014455005.1">
    <property type="nucleotide sequence ID" value="NC_017098.1"/>
</dbReference>
<keyword evidence="4" id="KW-0067">ATP-binding</keyword>
<dbReference type="STRING" id="889378.Spiaf_0921"/>
<evidence type="ECO:0000256" key="3">
    <source>
        <dbReference type="ARBA" id="ARBA00022777"/>
    </source>
</evidence>
<keyword evidence="2" id="KW-0547">Nucleotide-binding</keyword>
<feature type="compositionally biased region" description="Gly residues" evidence="5">
    <location>
        <begin position="113"/>
        <end position="127"/>
    </location>
</feature>
<protein>
    <submittedName>
        <fullName evidence="8">Sphingosine/diacylglycerol kinase-like enzyme</fullName>
    </submittedName>
</protein>
<dbReference type="Gene3D" id="3.40.50.10330">
    <property type="entry name" value="Probable inorganic polyphosphate/atp-NAD kinase, domain 1"/>
    <property type="match status" value="1"/>
</dbReference>
<dbReference type="GO" id="GO:0016301">
    <property type="term" value="F:kinase activity"/>
    <property type="evidence" value="ECO:0007669"/>
    <property type="project" value="UniProtKB-KW"/>
</dbReference>
<evidence type="ECO:0000256" key="2">
    <source>
        <dbReference type="ARBA" id="ARBA00022741"/>
    </source>
</evidence>
<dbReference type="InterPro" id="IPR050187">
    <property type="entry name" value="Lipid_Phosphate_FormReg"/>
</dbReference>
<feature type="region of interest" description="Disordered" evidence="5">
    <location>
        <begin position="101"/>
        <end position="143"/>
    </location>
</feature>
<sequence>MHRQHIIDIGHRLIGAVQDSNCWNHRVSGVWVVMNPAAGLLARHGVVRQVLAQLVRAGAPYGSLDAAQECGRVARLDLTRYPGHGWELGRAIGSYVHQLEKQAPADPVEPEDGGCGSGESNGSGDGACGPEDGGRQPGESSDFGCRSEAAPLLVVTVGGDGTHEEVLSGLLDSGCSAAGFRILRLPMGSGNDAADVPGMNHALGVLRGEAQESTVPAVETVLAGGERIYAFNVASFGLDACVVEWTNRLKRSWLLPGDTYKLIADLVSLFYTPSFKQGLVKLLIDGSEEIERDIVLLAIGATGHRVYGRGKQVLPGEENLCAIRNLGILKRLPLKGMFYRGEHVQHPNTMMRRASSVRIEYPGRIYFQADGESRVLQPEDFPVQVRVLPTAVVHVGPRDSGDADSR</sequence>
<feature type="domain" description="DAGKc" evidence="6">
    <location>
        <begin position="151"/>
        <end position="200"/>
    </location>
</feature>
<dbReference type="GO" id="GO:0005524">
    <property type="term" value="F:ATP binding"/>
    <property type="evidence" value="ECO:0007669"/>
    <property type="project" value="UniProtKB-KW"/>
</dbReference>
<evidence type="ECO:0000259" key="6">
    <source>
        <dbReference type="Pfam" id="PF00781"/>
    </source>
</evidence>
<reference evidence="9" key="1">
    <citation type="journal article" date="2013" name="Stand. Genomic Sci.">
        <title>Complete genome sequence of the halophilic bacterium Spirochaeta africana type strain (Z-7692(T)) from the alkaline Lake Magadi in the East African Rift.</title>
        <authorList>
            <person name="Liolos K."/>
            <person name="Abt B."/>
            <person name="Scheuner C."/>
            <person name="Teshima H."/>
            <person name="Held B."/>
            <person name="Lapidus A."/>
            <person name="Nolan M."/>
            <person name="Lucas S."/>
            <person name="Deshpande S."/>
            <person name="Cheng J.F."/>
            <person name="Tapia R."/>
            <person name="Goodwin L.A."/>
            <person name="Pitluck S."/>
            <person name="Pagani I."/>
            <person name="Ivanova N."/>
            <person name="Mavromatis K."/>
            <person name="Mikhailova N."/>
            <person name="Huntemann M."/>
            <person name="Pati A."/>
            <person name="Chen A."/>
            <person name="Palaniappan K."/>
            <person name="Land M."/>
            <person name="Rohde M."/>
            <person name="Tindall B.J."/>
            <person name="Detter J.C."/>
            <person name="Goker M."/>
            <person name="Bristow J."/>
            <person name="Eisen J.A."/>
            <person name="Markowitz V."/>
            <person name="Hugenholtz P."/>
            <person name="Woyke T."/>
            <person name="Klenk H.P."/>
            <person name="Kyrpides N.C."/>
        </authorList>
    </citation>
    <scope>NUCLEOTIDE SEQUENCE</scope>
    <source>
        <strain evidence="9">ATCC 700263 / DSM 8902 / Z-7692</strain>
    </source>
</reference>
<dbReference type="HOGENOM" id="CLU_677767_0_0_12"/>
<dbReference type="eggNOG" id="COG1597">
    <property type="taxonomic scope" value="Bacteria"/>
</dbReference>
<accession>H9UHL7</accession>
<organism evidence="8 9">
    <name type="scientific">Spirochaeta africana (strain ATCC 700263 / DSM 8902 / Z-7692)</name>
    <dbReference type="NCBI Taxonomy" id="889378"/>
    <lineage>
        <taxon>Bacteria</taxon>
        <taxon>Pseudomonadati</taxon>
        <taxon>Spirochaetota</taxon>
        <taxon>Spirochaetia</taxon>
        <taxon>Spirochaetales</taxon>
        <taxon>Spirochaetaceae</taxon>
        <taxon>Spirochaeta</taxon>
    </lineage>
</organism>
<gene>
    <name evidence="8" type="ordered locus">Spiaf_0921</name>
</gene>
<evidence type="ECO:0000256" key="1">
    <source>
        <dbReference type="ARBA" id="ARBA00022679"/>
    </source>
</evidence>
<dbReference type="InterPro" id="IPR045540">
    <property type="entry name" value="YegS/DAGK_C"/>
</dbReference>
<dbReference type="InterPro" id="IPR001206">
    <property type="entry name" value="Diacylglycerol_kinase_cat_dom"/>
</dbReference>
<dbReference type="PANTHER" id="PTHR12358">
    <property type="entry name" value="SPHINGOSINE KINASE"/>
    <property type="match status" value="1"/>
</dbReference>
<keyword evidence="1" id="KW-0808">Transferase</keyword>
<dbReference type="PATRIC" id="fig|889378.3.peg.921"/>
<dbReference type="PANTHER" id="PTHR12358:SF54">
    <property type="entry name" value="SPHINGOSINE KINASE RELATED PROTEIN"/>
    <property type="match status" value="1"/>
</dbReference>
<evidence type="ECO:0000256" key="5">
    <source>
        <dbReference type="SAM" id="MobiDB-lite"/>
    </source>
</evidence>
<dbReference type="Gene3D" id="2.60.200.40">
    <property type="match status" value="1"/>
</dbReference>
<dbReference type="InterPro" id="IPR016064">
    <property type="entry name" value="NAD/diacylglycerol_kinase_sf"/>
</dbReference>
<dbReference type="OrthoDB" id="355901at2"/>
<evidence type="ECO:0000256" key="4">
    <source>
        <dbReference type="ARBA" id="ARBA00022840"/>
    </source>
</evidence>
<dbReference type="Pfam" id="PF19279">
    <property type="entry name" value="YegS_C"/>
    <property type="match status" value="1"/>
</dbReference>
<evidence type="ECO:0000259" key="7">
    <source>
        <dbReference type="Pfam" id="PF19279"/>
    </source>
</evidence>
<dbReference type="Pfam" id="PF00781">
    <property type="entry name" value="DAGK_cat"/>
    <property type="match status" value="1"/>
</dbReference>
<dbReference type="Proteomes" id="UP000007383">
    <property type="component" value="Chromosome"/>
</dbReference>